<dbReference type="RefSeq" id="WP_188481482.1">
    <property type="nucleotide sequence ID" value="NZ_BMFC01000003.1"/>
</dbReference>
<evidence type="ECO:0000256" key="5">
    <source>
        <dbReference type="PIRNR" id="PIRNR038994"/>
    </source>
</evidence>
<dbReference type="InterPro" id="IPR011059">
    <property type="entry name" value="Metal-dep_hydrolase_composite"/>
</dbReference>
<reference evidence="8" key="1">
    <citation type="journal article" date="2019" name="Int. J. Syst. Evol. Microbiol.">
        <title>The Global Catalogue of Microorganisms (GCM) 10K type strain sequencing project: providing services to taxonomists for standard genome sequencing and annotation.</title>
        <authorList>
            <consortium name="The Broad Institute Genomics Platform"/>
            <consortium name="The Broad Institute Genome Sequencing Center for Infectious Disease"/>
            <person name="Wu L."/>
            <person name="Ma J."/>
        </authorList>
    </citation>
    <scope>NUCLEOTIDE SEQUENCE [LARGE SCALE GENOMIC DNA]</scope>
    <source>
        <strain evidence="8">CGMCC 1.12478</strain>
    </source>
</reference>
<evidence type="ECO:0000256" key="2">
    <source>
        <dbReference type="ARBA" id="ARBA00022723"/>
    </source>
</evidence>
<dbReference type="InterPro" id="IPR003764">
    <property type="entry name" value="GlcNAc_6-P_deAcase"/>
</dbReference>
<comment type="caution">
    <text evidence="7">The sequence shown here is derived from an EMBL/GenBank/DDBJ whole genome shotgun (WGS) entry which is preliminary data.</text>
</comment>
<proteinExistence type="inferred from homology"/>
<name>A0ABQ1KHK2_9RHOB</name>
<dbReference type="SUPFAM" id="SSF51338">
    <property type="entry name" value="Composite domain of metallo-dependent hydrolases"/>
    <property type="match status" value="1"/>
</dbReference>
<keyword evidence="4 5" id="KW-0119">Carbohydrate metabolism</keyword>
<dbReference type="Gene3D" id="3.20.20.140">
    <property type="entry name" value="Metal-dependent hydrolases"/>
    <property type="match status" value="1"/>
</dbReference>
<evidence type="ECO:0000256" key="1">
    <source>
        <dbReference type="ARBA" id="ARBA00010716"/>
    </source>
</evidence>
<dbReference type="SUPFAM" id="SSF51556">
    <property type="entry name" value="Metallo-dependent hydrolases"/>
    <property type="match status" value="1"/>
</dbReference>
<evidence type="ECO:0000256" key="4">
    <source>
        <dbReference type="ARBA" id="ARBA00023277"/>
    </source>
</evidence>
<dbReference type="NCBIfam" id="TIGR00221">
    <property type="entry name" value="nagA"/>
    <property type="match status" value="1"/>
</dbReference>
<dbReference type="PANTHER" id="PTHR11113:SF14">
    <property type="entry name" value="N-ACETYLGLUCOSAMINE-6-PHOSPHATE DEACETYLASE"/>
    <property type="match status" value="1"/>
</dbReference>
<evidence type="ECO:0000259" key="6">
    <source>
        <dbReference type="Pfam" id="PF01979"/>
    </source>
</evidence>
<keyword evidence="3 5" id="KW-0378">Hydrolase</keyword>
<protein>
    <submittedName>
        <fullName evidence="7">N-acetylglucosamine-6-phosphate deacetylase</fullName>
    </submittedName>
</protein>
<dbReference type="PIRSF" id="PIRSF038994">
    <property type="entry name" value="NagA"/>
    <property type="match status" value="1"/>
</dbReference>
<comment type="similarity">
    <text evidence="1 5">Belongs to the metallo-dependent hydrolases superfamily. NagA family.</text>
</comment>
<dbReference type="EMBL" id="BMFC01000003">
    <property type="protein sequence ID" value="GGB99956.1"/>
    <property type="molecule type" value="Genomic_DNA"/>
</dbReference>
<evidence type="ECO:0000256" key="3">
    <source>
        <dbReference type="ARBA" id="ARBA00022801"/>
    </source>
</evidence>
<dbReference type="Proteomes" id="UP000645462">
    <property type="component" value="Unassembled WGS sequence"/>
</dbReference>
<accession>A0ABQ1KHK2</accession>
<evidence type="ECO:0000313" key="8">
    <source>
        <dbReference type="Proteomes" id="UP000645462"/>
    </source>
</evidence>
<sequence>MTSRIKAYTGAQIHDGHALHTDHTLLLSKTHGCRIVPDHELPQECEVVTLQGGVITPGFVDLQVNGGGGVLFNDDPTVATLRVIASAHEGLGTAALLPTLITDTPAKTRAAIDAVADAIAEGVRGIVGLHLEGPHLSLARKGAHDGTLIRPMADDDLALLIAAAERLPNLMVTIAPEIVTLDQIERLAEAGVILSLGHSDADRATCHAAFDAGVRCVTHLFNAMSQLGSREPGLVGATLEREDVYAGLIADAVHVHPASMAIALAAKPRSDRVFLVTDAMAPAGSAIDRFVLSGREVFRKDGRLTLSDGTLAGADLDMATALAVMTGQVGDPVEKAIARATSTPAALLRDTGGVGRLDASTRWVNYLPPADAGHAVTMRLCAD</sequence>
<organism evidence="7 8">
    <name type="scientific">Marivita lacus</name>
    <dbReference type="NCBI Taxonomy" id="1323742"/>
    <lineage>
        <taxon>Bacteria</taxon>
        <taxon>Pseudomonadati</taxon>
        <taxon>Pseudomonadota</taxon>
        <taxon>Alphaproteobacteria</taxon>
        <taxon>Rhodobacterales</taxon>
        <taxon>Roseobacteraceae</taxon>
        <taxon>Marivita</taxon>
    </lineage>
</organism>
<keyword evidence="2" id="KW-0479">Metal-binding</keyword>
<dbReference type="Gene3D" id="2.30.40.10">
    <property type="entry name" value="Urease, subunit C, domain 1"/>
    <property type="match status" value="1"/>
</dbReference>
<dbReference type="InterPro" id="IPR032466">
    <property type="entry name" value="Metal_Hydrolase"/>
</dbReference>
<gene>
    <name evidence="7" type="primary">nagA</name>
    <name evidence="7" type="ORF">GCM10011363_15730</name>
</gene>
<dbReference type="InterPro" id="IPR006680">
    <property type="entry name" value="Amidohydro-rel"/>
</dbReference>
<feature type="domain" description="Amidohydrolase-related" evidence="6">
    <location>
        <begin position="54"/>
        <end position="357"/>
    </location>
</feature>
<dbReference type="PANTHER" id="PTHR11113">
    <property type="entry name" value="N-ACETYLGLUCOSAMINE-6-PHOSPHATE DEACETYLASE"/>
    <property type="match status" value="1"/>
</dbReference>
<evidence type="ECO:0000313" key="7">
    <source>
        <dbReference type="EMBL" id="GGB99956.1"/>
    </source>
</evidence>
<dbReference type="Pfam" id="PF01979">
    <property type="entry name" value="Amidohydro_1"/>
    <property type="match status" value="1"/>
</dbReference>
<keyword evidence="8" id="KW-1185">Reference proteome</keyword>